<dbReference type="NCBIfam" id="NF006558">
    <property type="entry name" value="PRK09059.1"/>
    <property type="match status" value="1"/>
</dbReference>
<feature type="domain" description="Dihydroorotase catalytic" evidence="4">
    <location>
        <begin position="65"/>
        <end position="254"/>
    </location>
</feature>
<dbReference type="InterPro" id="IPR024403">
    <property type="entry name" value="DHOase_cat"/>
</dbReference>
<dbReference type="OrthoDB" id="9803027at2"/>
<dbReference type="CDD" id="cd01317">
    <property type="entry name" value="DHOase_IIa"/>
    <property type="match status" value="1"/>
</dbReference>
<dbReference type="SUPFAM" id="SSF51338">
    <property type="entry name" value="Composite domain of metallo-dependent hydrolases"/>
    <property type="match status" value="1"/>
</dbReference>
<keyword evidence="6" id="KW-1185">Reference proteome</keyword>
<dbReference type="InterPro" id="IPR013108">
    <property type="entry name" value="Amidohydro_3"/>
</dbReference>
<comment type="caution">
    <text evidence="5">The sequence shown here is derived from an EMBL/GenBank/DDBJ whole genome shotgun (WGS) entry which is preliminary data.</text>
</comment>
<accession>A0A2T5VCI1</accession>
<dbReference type="Pfam" id="PF12890">
    <property type="entry name" value="DHOase"/>
    <property type="match status" value="1"/>
</dbReference>
<reference evidence="5 6" key="1">
    <citation type="submission" date="2018-04" db="EMBL/GenBank/DDBJ databases">
        <title>Genomic Encyclopedia of Archaeal and Bacterial Type Strains, Phase II (KMG-II): from individual species to whole genera.</title>
        <authorList>
            <person name="Goeker M."/>
        </authorList>
    </citation>
    <scope>NUCLEOTIDE SEQUENCE [LARGE SCALE GENOMIC DNA]</scope>
    <source>
        <strain evidence="5 6">DSM 23382</strain>
    </source>
</reference>
<dbReference type="GO" id="GO:0006145">
    <property type="term" value="P:purine nucleobase catabolic process"/>
    <property type="evidence" value="ECO:0007669"/>
    <property type="project" value="TreeGrafter"/>
</dbReference>
<protein>
    <submittedName>
        <fullName evidence="5">Dihydroorotase</fullName>
    </submittedName>
</protein>
<dbReference type="InterPro" id="IPR011059">
    <property type="entry name" value="Metal-dep_hydrolase_composite"/>
</dbReference>
<dbReference type="InterPro" id="IPR004722">
    <property type="entry name" value="DHOase"/>
</dbReference>
<evidence type="ECO:0000259" key="3">
    <source>
        <dbReference type="Pfam" id="PF07969"/>
    </source>
</evidence>
<dbReference type="Gene3D" id="2.30.40.10">
    <property type="entry name" value="Urease, subunit C, domain 1"/>
    <property type="match status" value="1"/>
</dbReference>
<keyword evidence="1" id="KW-0862">Zinc</keyword>
<gene>
    <name evidence="5" type="ORF">C8N35_102171</name>
</gene>
<dbReference type="Gene3D" id="3.20.20.140">
    <property type="entry name" value="Metal-dependent hydrolases"/>
    <property type="match status" value="1"/>
</dbReference>
<dbReference type="GO" id="GO:0046872">
    <property type="term" value="F:metal ion binding"/>
    <property type="evidence" value="ECO:0007669"/>
    <property type="project" value="InterPro"/>
</dbReference>
<feature type="domain" description="Amidohydrolase 3" evidence="3">
    <location>
        <begin position="357"/>
        <end position="437"/>
    </location>
</feature>
<dbReference type="AlphaFoldDB" id="A0A2T5VCI1"/>
<dbReference type="Pfam" id="PF07969">
    <property type="entry name" value="Amidohydro_3"/>
    <property type="match status" value="1"/>
</dbReference>
<dbReference type="GO" id="GO:0006221">
    <property type="term" value="P:pyrimidine nucleotide biosynthetic process"/>
    <property type="evidence" value="ECO:0007669"/>
    <property type="project" value="UniProtKB-KW"/>
</dbReference>
<dbReference type="Proteomes" id="UP000244081">
    <property type="component" value="Unassembled WGS sequence"/>
</dbReference>
<evidence type="ECO:0000313" key="5">
    <source>
        <dbReference type="EMBL" id="PTW61461.1"/>
    </source>
</evidence>
<dbReference type="NCBIfam" id="TIGR00857">
    <property type="entry name" value="pyrC_multi"/>
    <property type="match status" value="1"/>
</dbReference>
<dbReference type="RefSeq" id="WP_107989321.1">
    <property type="nucleotide sequence ID" value="NZ_QAYG01000002.1"/>
</dbReference>
<dbReference type="EMBL" id="QAYG01000002">
    <property type="protein sequence ID" value="PTW61461.1"/>
    <property type="molecule type" value="Genomic_DNA"/>
</dbReference>
<dbReference type="GO" id="GO:0004151">
    <property type="term" value="F:dihydroorotase activity"/>
    <property type="evidence" value="ECO:0007669"/>
    <property type="project" value="InterPro"/>
</dbReference>
<dbReference type="GO" id="GO:0004038">
    <property type="term" value="F:allantoinase activity"/>
    <property type="evidence" value="ECO:0007669"/>
    <property type="project" value="TreeGrafter"/>
</dbReference>
<evidence type="ECO:0000313" key="6">
    <source>
        <dbReference type="Proteomes" id="UP000244081"/>
    </source>
</evidence>
<evidence type="ECO:0000259" key="4">
    <source>
        <dbReference type="Pfam" id="PF12890"/>
    </source>
</evidence>
<evidence type="ECO:0000256" key="2">
    <source>
        <dbReference type="ARBA" id="ARBA00022975"/>
    </source>
</evidence>
<dbReference type="GO" id="GO:0005737">
    <property type="term" value="C:cytoplasm"/>
    <property type="evidence" value="ECO:0007669"/>
    <property type="project" value="TreeGrafter"/>
</dbReference>
<dbReference type="SUPFAM" id="SSF51556">
    <property type="entry name" value="Metallo-dependent hydrolases"/>
    <property type="match status" value="1"/>
</dbReference>
<keyword evidence="2" id="KW-0665">Pyrimidine biosynthesis</keyword>
<dbReference type="PANTHER" id="PTHR43668:SF2">
    <property type="entry name" value="ALLANTOINASE"/>
    <property type="match status" value="1"/>
</dbReference>
<dbReference type="InterPro" id="IPR032466">
    <property type="entry name" value="Metal_Hydrolase"/>
</dbReference>
<proteinExistence type="predicted"/>
<sequence length="441" mass="46680">MNGDANGGNGTPAPVVFSNARIVDPARDLDTKGTVIIADGVIQAAGPDVDGKDAPAGAVITDCGGKVVAPGLIDMRVFVGEPGHEHRETLRSASKAAAVGGVTTIITMPDTEPVIDEPALVDYVLRRARDTAIVRVHPAAALTKGLEGTAMTEIGMLKEAGAVAFTDGRHCIANARVMQRLMTYANEFGALVMHHPQDANLSDGGVMNMGETASRLGLMGVPLEAEIIMLERDLRLAAMTGAAYHAAQISCGESAEIVRAAKAKGHNVTAGVSINHLTLNENDIGPYRTFFKMSPPLRLEDDRRAMVEAVRDGIIDVIVSSHDPQDVETKRHPFAEAADGAIGLETLLPAALRLVHSEDVPLMTVLRAMTSRPAQLLGLDTGTLKPGAPADVIVFDPDTPWVLAKEDIVSRSKNSPFEDARFQGRVLRTLVAGRTVHPYSG</sequence>
<name>A0A2T5VCI1_9HYPH</name>
<organism evidence="5 6">
    <name type="scientific">Breoghania corrubedonensis</name>
    <dbReference type="NCBI Taxonomy" id="665038"/>
    <lineage>
        <taxon>Bacteria</taxon>
        <taxon>Pseudomonadati</taxon>
        <taxon>Pseudomonadota</taxon>
        <taxon>Alphaproteobacteria</taxon>
        <taxon>Hyphomicrobiales</taxon>
        <taxon>Stappiaceae</taxon>
        <taxon>Breoghania</taxon>
    </lineage>
</organism>
<dbReference type="InterPro" id="IPR050138">
    <property type="entry name" value="DHOase/Allantoinase_Hydrolase"/>
</dbReference>
<evidence type="ECO:0000256" key="1">
    <source>
        <dbReference type="ARBA" id="ARBA00022833"/>
    </source>
</evidence>
<dbReference type="PANTHER" id="PTHR43668">
    <property type="entry name" value="ALLANTOINASE"/>
    <property type="match status" value="1"/>
</dbReference>